<dbReference type="PANTHER" id="PTHR35526:SF3">
    <property type="entry name" value="ANTI-SIGMA-F FACTOR RSBW"/>
    <property type="match status" value="1"/>
</dbReference>
<dbReference type="OrthoDB" id="1467655at2"/>
<keyword evidence="1" id="KW-0808">Transferase</keyword>
<name>A0A316TY54_9BACT</name>
<evidence type="ECO:0000259" key="2">
    <source>
        <dbReference type="Pfam" id="PF13581"/>
    </source>
</evidence>
<dbReference type="GO" id="GO:0005524">
    <property type="term" value="F:ATP binding"/>
    <property type="evidence" value="ECO:0007669"/>
    <property type="project" value="UniProtKB-KW"/>
</dbReference>
<sequence>MANESYRLTLKSTYEESERIPDFVNDLQSRSSLNEDETSTLMLLLSEAVTNAIEHGNQNDEDKNVDVSILIDKDAITSIVSDEGEGFDPSAVKDPLKEENLLDVGGRGIFLIRELSDTFEFEDEGRTVRFTIKRQQ</sequence>
<protein>
    <submittedName>
        <fullName evidence="3">ATP-binding protein</fullName>
    </submittedName>
</protein>
<dbReference type="InterPro" id="IPR036890">
    <property type="entry name" value="HATPase_C_sf"/>
</dbReference>
<evidence type="ECO:0000313" key="3">
    <source>
        <dbReference type="EMBL" id="PWN07732.1"/>
    </source>
</evidence>
<dbReference type="PANTHER" id="PTHR35526">
    <property type="entry name" value="ANTI-SIGMA-F FACTOR RSBW-RELATED"/>
    <property type="match status" value="1"/>
</dbReference>
<proteinExistence type="predicted"/>
<evidence type="ECO:0000256" key="1">
    <source>
        <dbReference type="ARBA" id="ARBA00022527"/>
    </source>
</evidence>
<dbReference type="Gene3D" id="3.30.565.10">
    <property type="entry name" value="Histidine kinase-like ATPase, C-terminal domain"/>
    <property type="match status" value="1"/>
</dbReference>
<dbReference type="Proteomes" id="UP000245533">
    <property type="component" value="Unassembled WGS sequence"/>
</dbReference>
<keyword evidence="1" id="KW-0723">Serine/threonine-protein kinase</keyword>
<keyword evidence="3" id="KW-0547">Nucleotide-binding</keyword>
<evidence type="ECO:0000313" key="4">
    <source>
        <dbReference type="Proteomes" id="UP000245533"/>
    </source>
</evidence>
<dbReference type="GO" id="GO:0004674">
    <property type="term" value="F:protein serine/threonine kinase activity"/>
    <property type="evidence" value="ECO:0007669"/>
    <property type="project" value="UniProtKB-KW"/>
</dbReference>
<keyword evidence="1" id="KW-0418">Kinase</keyword>
<dbReference type="RefSeq" id="WP_109644161.1">
    <property type="nucleotide sequence ID" value="NZ_QGGB01000002.1"/>
</dbReference>
<reference evidence="3 4" key="1">
    <citation type="submission" date="2018-05" db="EMBL/GenBank/DDBJ databases">
        <title>Rhodohalobacter halophilus gen. nov., sp. nov., a moderately halophilic member of the family Balneolaceae.</title>
        <authorList>
            <person name="Liu Z.-W."/>
        </authorList>
    </citation>
    <scope>NUCLEOTIDE SEQUENCE [LARGE SCALE GENOMIC DNA]</scope>
    <source>
        <strain evidence="3 4">8A47</strain>
    </source>
</reference>
<keyword evidence="3" id="KW-0067">ATP-binding</keyword>
<feature type="domain" description="Histidine kinase/HSP90-like ATPase" evidence="2">
    <location>
        <begin position="14"/>
        <end position="131"/>
    </location>
</feature>
<dbReference type="Pfam" id="PF13581">
    <property type="entry name" value="HATPase_c_2"/>
    <property type="match status" value="1"/>
</dbReference>
<accession>A0A316TY54</accession>
<dbReference type="EMBL" id="QGGB01000002">
    <property type="protein sequence ID" value="PWN07732.1"/>
    <property type="molecule type" value="Genomic_DNA"/>
</dbReference>
<dbReference type="AlphaFoldDB" id="A0A316TY54"/>
<dbReference type="CDD" id="cd16936">
    <property type="entry name" value="HATPase_RsbW-like"/>
    <property type="match status" value="1"/>
</dbReference>
<dbReference type="InterPro" id="IPR003594">
    <property type="entry name" value="HATPase_dom"/>
</dbReference>
<keyword evidence="4" id="KW-1185">Reference proteome</keyword>
<comment type="caution">
    <text evidence="3">The sequence shown here is derived from an EMBL/GenBank/DDBJ whole genome shotgun (WGS) entry which is preliminary data.</text>
</comment>
<gene>
    <name evidence="3" type="ORF">DDZ15_01555</name>
</gene>
<dbReference type="SUPFAM" id="SSF55874">
    <property type="entry name" value="ATPase domain of HSP90 chaperone/DNA topoisomerase II/histidine kinase"/>
    <property type="match status" value="1"/>
</dbReference>
<organism evidence="3 4">
    <name type="scientific">Rhodohalobacter mucosus</name>
    <dbReference type="NCBI Taxonomy" id="2079485"/>
    <lineage>
        <taxon>Bacteria</taxon>
        <taxon>Pseudomonadati</taxon>
        <taxon>Balneolota</taxon>
        <taxon>Balneolia</taxon>
        <taxon>Balneolales</taxon>
        <taxon>Balneolaceae</taxon>
        <taxon>Rhodohalobacter</taxon>
    </lineage>
</organism>
<dbReference type="InterPro" id="IPR050267">
    <property type="entry name" value="Anti-sigma-factor_SerPK"/>
</dbReference>